<keyword evidence="3" id="KW-0489">Methyltransferase</keyword>
<gene>
    <name evidence="3" type="ORF">EFE23_22475</name>
</gene>
<reference evidence="3 4" key="1">
    <citation type="submission" date="2018-11" db="EMBL/GenBank/DDBJ databases">
        <title>Micromonospora sp. PPF5-17, a new actinomycetes isolated from a hot spring soil.</title>
        <authorList>
            <person name="Thawai C."/>
        </authorList>
    </citation>
    <scope>NUCLEOTIDE SEQUENCE [LARGE SCALE GENOMIC DNA]</scope>
    <source>
        <strain evidence="3 4">PPF5-17</strain>
    </source>
</reference>
<dbReference type="GO" id="GO:0008168">
    <property type="term" value="F:methyltransferase activity"/>
    <property type="evidence" value="ECO:0007669"/>
    <property type="project" value="UniProtKB-KW"/>
</dbReference>
<dbReference type="PANTHER" id="PTHR43591">
    <property type="entry name" value="METHYLTRANSFERASE"/>
    <property type="match status" value="1"/>
</dbReference>
<feature type="region of interest" description="Disordered" evidence="1">
    <location>
        <begin position="219"/>
        <end position="241"/>
    </location>
</feature>
<proteinExistence type="predicted"/>
<dbReference type="InterPro" id="IPR029063">
    <property type="entry name" value="SAM-dependent_MTases_sf"/>
</dbReference>
<evidence type="ECO:0000259" key="2">
    <source>
        <dbReference type="Pfam" id="PF13649"/>
    </source>
</evidence>
<protein>
    <submittedName>
        <fullName evidence="3">Class I SAM-dependent methyltransferase</fullName>
    </submittedName>
</protein>
<comment type="caution">
    <text evidence="3">The sequence shown here is derived from an EMBL/GenBank/DDBJ whole genome shotgun (WGS) entry which is preliminary data.</text>
</comment>
<dbReference type="SUPFAM" id="SSF53335">
    <property type="entry name" value="S-adenosyl-L-methionine-dependent methyltransferases"/>
    <property type="match status" value="1"/>
</dbReference>
<dbReference type="EMBL" id="RJLN01000082">
    <property type="protein sequence ID" value="RNL92639.1"/>
    <property type="molecule type" value="Genomic_DNA"/>
</dbReference>
<name>A0ABX9WAN3_9ACTN</name>
<accession>A0ABX9WAN3</accession>
<evidence type="ECO:0000313" key="3">
    <source>
        <dbReference type="EMBL" id="RNL92639.1"/>
    </source>
</evidence>
<sequence length="241" mass="25295">MTTAAYDAIADWYEDYVTTRAAGYNDRVRALLGRLLGGGPGRCLDLCCGTGAHAAELRRLGWDPVGADLSAGQLRHARSRLPVMRADAGALPLRDAAVPAVVCVLAHTDMPDYPAAVAEAARVLAPGGRLVHLGVHPCYVGAFADRSDPGRIVVDGGYAERERSFRFWNSTGVRARVGAWHVPLADLLNAVTAAGLTLTQVVESGPGPLPDILALTATKPPAPGPRVDHGVGGEVDLLNNR</sequence>
<dbReference type="Proteomes" id="UP000280698">
    <property type="component" value="Unassembled WGS sequence"/>
</dbReference>
<dbReference type="CDD" id="cd02440">
    <property type="entry name" value="AdoMet_MTases"/>
    <property type="match status" value="1"/>
</dbReference>
<feature type="domain" description="Methyltransferase" evidence="2">
    <location>
        <begin position="44"/>
        <end position="128"/>
    </location>
</feature>
<dbReference type="RefSeq" id="WP_123242917.1">
    <property type="nucleotide sequence ID" value="NZ_JAAHBY010000082.1"/>
</dbReference>
<dbReference type="InterPro" id="IPR041698">
    <property type="entry name" value="Methyltransf_25"/>
</dbReference>
<dbReference type="Pfam" id="PF13649">
    <property type="entry name" value="Methyltransf_25"/>
    <property type="match status" value="1"/>
</dbReference>
<evidence type="ECO:0000256" key="1">
    <source>
        <dbReference type="SAM" id="MobiDB-lite"/>
    </source>
</evidence>
<dbReference type="PANTHER" id="PTHR43591:SF24">
    <property type="entry name" value="2-METHOXY-6-POLYPRENYL-1,4-BENZOQUINOL METHYLASE, MITOCHONDRIAL"/>
    <property type="match status" value="1"/>
</dbReference>
<dbReference type="GO" id="GO:0032259">
    <property type="term" value="P:methylation"/>
    <property type="evidence" value="ECO:0007669"/>
    <property type="project" value="UniProtKB-KW"/>
</dbReference>
<dbReference type="Gene3D" id="3.40.50.150">
    <property type="entry name" value="Vaccinia Virus protein VP39"/>
    <property type="match status" value="1"/>
</dbReference>
<keyword evidence="4" id="KW-1185">Reference proteome</keyword>
<organism evidence="3 4">
    <name type="scientific">Micromonospora solifontis</name>
    <dbReference type="NCBI Taxonomy" id="2487138"/>
    <lineage>
        <taxon>Bacteria</taxon>
        <taxon>Bacillati</taxon>
        <taxon>Actinomycetota</taxon>
        <taxon>Actinomycetes</taxon>
        <taxon>Micromonosporales</taxon>
        <taxon>Micromonosporaceae</taxon>
        <taxon>Micromonospora</taxon>
    </lineage>
</organism>
<keyword evidence="3" id="KW-0808">Transferase</keyword>
<evidence type="ECO:0000313" key="4">
    <source>
        <dbReference type="Proteomes" id="UP000280698"/>
    </source>
</evidence>